<feature type="transmembrane region" description="Helical" evidence="1">
    <location>
        <begin position="20"/>
        <end position="45"/>
    </location>
</feature>
<protein>
    <submittedName>
        <fullName evidence="2">Uncharacterized protein</fullName>
    </submittedName>
</protein>
<reference evidence="2 3" key="1">
    <citation type="submission" date="2015-12" db="EMBL/GenBank/DDBJ databases">
        <title>Draft genome sequence of Moniliophthora roreri, the causal agent of frosty pod rot of cacao.</title>
        <authorList>
            <person name="Aime M.C."/>
            <person name="Diaz-Valderrama J.R."/>
            <person name="Kijpornyongpan T."/>
            <person name="Phillips-Mora W."/>
        </authorList>
    </citation>
    <scope>NUCLEOTIDE SEQUENCE [LARGE SCALE GENOMIC DNA]</scope>
    <source>
        <strain evidence="2 3">MCA 2952</strain>
    </source>
</reference>
<dbReference type="EMBL" id="LATX01001548">
    <property type="protein sequence ID" value="KTB40807.1"/>
    <property type="molecule type" value="Genomic_DNA"/>
</dbReference>
<comment type="caution">
    <text evidence="2">The sequence shown here is derived from an EMBL/GenBank/DDBJ whole genome shotgun (WGS) entry which is preliminary data.</text>
</comment>
<feature type="transmembrane region" description="Helical" evidence="1">
    <location>
        <begin position="156"/>
        <end position="177"/>
    </location>
</feature>
<evidence type="ECO:0000313" key="3">
    <source>
        <dbReference type="Proteomes" id="UP000054988"/>
    </source>
</evidence>
<proteinExistence type="predicted"/>
<sequence>MPDFPFESVFSIQGVLEGPFISIGLALFLLGFYVLLFGLVIYFLLARPTPVNRRHHIGWMTVLFILSVSSALFKVGQIIEEARISFLAAASQDIGPLLDWGSFSNVTKAVVGSFSNILYILANFLLTLMIAGRIWWISRDTRSSLGSEVGRKYKRAMAMVIESGLLYSASLVIHVAVTLSWNSIGFGLDTFPTIALMVGIAPTLIFLRTSLGLTASAVPDVRISTLRFGEQPTTTTTTPCENSEVQTMDLQQGSMEDGGDLEAHEIERSCAGSIRSYSNEMMVER</sequence>
<feature type="transmembrane region" description="Helical" evidence="1">
    <location>
        <begin position="57"/>
        <end position="79"/>
    </location>
</feature>
<evidence type="ECO:0000313" key="2">
    <source>
        <dbReference type="EMBL" id="KTB40807.1"/>
    </source>
</evidence>
<feature type="transmembrane region" description="Helical" evidence="1">
    <location>
        <begin position="117"/>
        <end position="136"/>
    </location>
</feature>
<organism evidence="2 3">
    <name type="scientific">Moniliophthora roreri</name>
    <name type="common">Frosty pod rot fungus</name>
    <name type="synonym">Monilia roreri</name>
    <dbReference type="NCBI Taxonomy" id="221103"/>
    <lineage>
        <taxon>Eukaryota</taxon>
        <taxon>Fungi</taxon>
        <taxon>Dikarya</taxon>
        <taxon>Basidiomycota</taxon>
        <taxon>Agaricomycotina</taxon>
        <taxon>Agaricomycetes</taxon>
        <taxon>Agaricomycetidae</taxon>
        <taxon>Agaricales</taxon>
        <taxon>Marasmiineae</taxon>
        <taxon>Marasmiaceae</taxon>
        <taxon>Moniliophthora</taxon>
    </lineage>
</organism>
<gene>
    <name evidence="2" type="ORF">WG66_6611</name>
</gene>
<keyword evidence="1" id="KW-0472">Membrane</keyword>
<keyword evidence="1" id="KW-0812">Transmembrane</keyword>
<accession>A0A0W0FWS9</accession>
<dbReference type="Proteomes" id="UP000054988">
    <property type="component" value="Unassembled WGS sequence"/>
</dbReference>
<feature type="transmembrane region" description="Helical" evidence="1">
    <location>
        <begin position="183"/>
        <end position="207"/>
    </location>
</feature>
<name>A0A0W0FWS9_MONRR</name>
<evidence type="ECO:0000256" key="1">
    <source>
        <dbReference type="SAM" id="Phobius"/>
    </source>
</evidence>
<dbReference type="AlphaFoldDB" id="A0A0W0FWS9"/>
<keyword evidence="1" id="KW-1133">Transmembrane helix</keyword>